<dbReference type="InterPro" id="IPR054619">
    <property type="entry name" value="Npun_R2821-like"/>
</dbReference>
<protein>
    <recommendedName>
        <fullName evidence="3">Sugar transferase</fullName>
    </recommendedName>
</protein>
<dbReference type="InterPro" id="IPR029044">
    <property type="entry name" value="Nucleotide-diphossugar_trans"/>
</dbReference>
<evidence type="ECO:0008006" key="3">
    <source>
        <dbReference type="Google" id="ProtNLM"/>
    </source>
</evidence>
<accession>A0A975Y7H5</accession>
<organism evidence="1 2">
    <name type="scientific">Richelia sinica FACHB-800</name>
    <dbReference type="NCBI Taxonomy" id="1357546"/>
    <lineage>
        <taxon>Bacteria</taxon>
        <taxon>Bacillati</taxon>
        <taxon>Cyanobacteriota</taxon>
        <taxon>Cyanophyceae</taxon>
        <taxon>Nostocales</taxon>
        <taxon>Nostocaceae</taxon>
        <taxon>Richelia</taxon>
    </lineage>
</organism>
<dbReference type="EMBL" id="CP021056">
    <property type="protein sequence ID" value="QXE26307.1"/>
    <property type="molecule type" value="Genomic_DNA"/>
</dbReference>
<sequence>MDGICTLANDKVYHQLIALLNSIDAIYGKEMPVCVYPYDDNTEKIAKEISLRPHVQLYNQEDSIRQWDEFVRHIWDIHPTAQVNWKKVGLDKYHRIGTHRRYCAFDGPFDRFVYMDADTLLMSPLDHVFSKLDEYDWVVYDFQYKDLSHVYNQSASKLKKIFTKQQLHNEIFCSGFYGSKKGMFTPQQRELLLKYLSQGEAGILYHMAPDQTILNYMVMRLGISSYNFALQIAKEDKTGCCITSTHFQSVDNILYDKSKRLTYIHYIGLSSQLFNQVCSGENIDFPYRDLFLYYRYLHEPDKFPKFTTKVHPYDCHSSSSFGRKLLSNLRFPKK</sequence>
<dbReference type="Proteomes" id="UP000683511">
    <property type="component" value="Chromosome"/>
</dbReference>
<evidence type="ECO:0000313" key="1">
    <source>
        <dbReference type="EMBL" id="QXE26307.1"/>
    </source>
</evidence>
<evidence type="ECO:0000313" key="2">
    <source>
        <dbReference type="Proteomes" id="UP000683511"/>
    </source>
</evidence>
<keyword evidence="2" id="KW-1185">Reference proteome</keyword>
<name>A0A975Y7H5_9NOST</name>
<gene>
    <name evidence="1" type="ORF">B6N60_05038</name>
</gene>
<dbReference type="KEGG" id="rsin:B6N60_05038"/>
<dbReference type="RefSeq" id="WP_190602131.1">
    <property type="nucleotide sequence ID" value="NZ_CP021056.1"/>
</dbReference>
<dbReference type="Gene3D" id="3.90.550.10">
    <property type="entry name" value="Spore Coat Polysaccharide Biosynthesis Protein SpsA, Chain A"/>
    <property type="match status" value="1"/>
</dbReference>
<dbReference type="NCBIfam" id="NF045582">
    <property type="entry name" value="Npun_R2823_gen"/>
    <property type="match status" value="1"/>
</dbReference>
<dbReference type="AlphaFoldDB" id="A0A975Y7H5"/>
<reference evidence="1" key="1">
    <citation type="submission" date="2017-04" db="EMBL/GenBank/DDBJ databases">
        <title>Genome deletions in a multicellular cyanobacterial endosymbiont for morphological adaptation in marine diatoms.</title>
        <authorList>
            <person name="Wang Y."/>
            <person name="Gao H."/>
            <person name="Li R."/>
            <person name="Xu X."/>
        </authorList>
    </citation>
    <scope>NUCLEOTIDE SEQUENCE</scope>
    <source>
        <strain evidence="1">FACHB 800</strain>
    </source>
</reference>
<proteinExistence type="predicted"/>
<dbReference type="SUPFAM" id="SSF53448">
    <property type="entry name" value="Nucleotide-diphospho-sugar transferases"/>
    <property type="match status" value="1"/>
</dbReference>